<comment type="caution">
    <text evidence="6">The sequence shown here is derived from an EMBL/GenBank/DDBJ whole genome shotgun (WGS) entry which is preliminary data.</text>
</comment>
<protein>
    <recommendedName>
        <fullName evidence="4">Nucleoside triphosphate pyrophosphohydrolase</fullName>
        <ecNumber evidence="3">3.6.1.8</ecNumber>
    </recommendedName>
</protein>
<evidence type="ECO:0000256" key="2">
    <source>
        <dbReference type="ARBA" id="ARBA00061115"/>
    </source>
</evidence>
<dbReference type="Pfam" id="PF03819">
    <property type="entry name" value="MazG"/>
    <property type="match status" value="2"/>
</dbReference>
<dbReference type="AlphaFoldDB" id="A0A2A4Z7K8"/>
<dbReference type="PANTHER" id="PTHR30522:SF0">
    <property type="entry name" value="NUCLEOSIDE TRIPHOSPHATE PYROPHOSPHOHYDROLASE"/>
    <property type="match status" value="1"/>
</dbReference>
<dbReference type="GO" id="GO:0006950">
    <property type="term" value="P:response to stress"/>
    <property type="evidence" value="ECO:0007669"/>
    <property type="project" value="UniProtKB-ARBA"/>
</dbReference>
<dbReference type="Gene3D" id="1.10.287.1080">
    <property type="entry name" value="MazG-like"/>
    <property type="match status" value="2"/>
</dbReference>
<accession>A0A2A4Z7K8</accession>
<feature type="domain" description="NTP pyrophosphohydrolase MazG-like" evidence="5">
    <location>
        <begin position="37"/>
        <end position="110"/>
    </location>
</feature>
<proteinExistence type="inferred from homology"/>
<dbReference type="GO" id="GO:0046047">
    <property type="term" value="P:TTP catabolic process"/>
    <property type="evidence" value="ECO:0007669"/>
    <property type="project" value="TreeGrafter"/>
</dbReference>
<dbReference type="GO" id="GO:0046076">
    <property type="term" value="P:dTTP catabolic process"/>
    <property type="evidence" value="ECO:0007669"/>
    <property type="project" value="TreeGrafter"/>
</dbReference>
<dbReference type="InterPro" id="IPR011551">
    <property type="entry name" value="NTP_PyrPHydrolase_MazG"/>
</dbReference>
<organism evidence="6">
    <name type="scientific">OCS116 cluster bacterium</name>
    <dbReference type="NCBI Taxonomy" id="2030921"/>
    <lineage>
        <taxon>Bacteria</taxon>
        <taxon>Pseudomonadati</taxon>
        <taxon>Pseudomonadota</taxon>
        <taxon>Alphaproteobacteria</taxon>
        <taxon>OCS116 cluster</taxon>
    </lineage>
</organism>
<reference evidence="6" key="2">
    <citation type="journal article" date="2018" name="ISME J.">
        <title>A dynamic microbial community with high functional redundancy inhabits the cold, oxic subseafloor aquifer.</title>
        <authorList>
            <person name="Tully B.J."/>
            <person name="Wheat C.G."/>
            <person name="Glazer B.T."/>
            <person name="Huber J.A."/>
        </authorList>
    </citation>
    <scope>NUCLEOTIDE SEQUENCE</scope>
    <source>
        <strain evidence="6">NORP83</strain>
    </source>
</reference>
<dbReference type="NCBIfam" id="NF007113">
    <property type="entry name" value="PRK09562.1"/>
    <property type="match status" value="1"/>
</dbReference>
<dbReference type="CDD" id="cd11528">
    <property type="entry name" value="NTP-PPase_MazG_Nterm"/>
    <property type="match status" value="1"/>
</dbReference>
<evidence type="ECO:0000256" key="3">
    <source>
        <dbReference type="ARBA" id="ARBA00066372"/>
    </source>
</evidence>
<dbReference type="SUPFAM" id="SSF101386">
    <property type="entry name" value="all-alpha NTP pyrophosphatases"/>
    <property type="match status" value="2"/>
</dbReference>
<evidence type="ECO:0000313" key="6">
    <source>
        <dbReference type="EMBL" id="PCJ03017.1"/>
    </source>
</evidence>
<dbReference type="EC" id="3.6.1.8" evidence="3"/>
<dbReference type="EMBL" id="NVUS01000003">
    <property type="protein sequence ID" value="PCJ03017.1"/>
    <property type="molecule type" value="Genomic_DNA"/>
</dbReference>
<comment type="catalytic activity">
    <reaction evidence="1">
        <text>ATP + H2O = AMP + diphosphate + H(+)</text>
        <dbReference type="Rhea" id="RHEA:14245"/>
        <dbReference type="ChEBI" id="CHEBI:15377"/>
        <dbReference type="ChEBI" id="CHEBI:15378"/>
        <dbReference type="ChEBI" id="CHEBI:30616"/>
        <dbReference type="ChEBI" id="CHEBI:33019"/>
        <dbReference type="ChEBI" id="CHEBI:456215"/>
        <dbReference type="EC" id="3.6.1.8"/>
    </reaction>
</comment>
<sequence>MDKTPPKPPVKYDMNGLRYIMRELRRPVTGCAWDLEQDFKSIGAYTVEEAYEVVDAIYKQDYDELAEELGDLLLQPLFHAQIAEDMGLFDFDKVVWNICDKMIRRHPHVFANENGEVIELTDGLWQRIKDEEKAAKPKRDGHLLDEIPHFPALKHAQKLQNKAATVGFDWPDVEQVKDKIDEELNEFYAEVEAGDKAKQQAEFGDLLFSLVNYGRHLGLNCDAALQSTNDKFISRFNLIEDALKTQNRHFRDASLDELEALWQDAKGKNK</sequence>
<evidence type="ECO:0000256" key="4">
    <source>
        <dbReference type="ARBA" id="ARBA00074799"/>
    </source>
</evidence>
<dbReference type="GO" id="GO:0006203">
    <property type="term" value="P:dGTP catabolic process"/>
    <property type="evidence" value="ECO:0007669"/>
    <property type="project" value="TreeGrafter"/>
</dbReference>
<comment type="similarity">
    <text evidence="2">Belongs to the nucleoside triphosphate pyrophosphohydrolase family.</text>
</comment>
<evidence type="ECO:0000256" key="1">
    <source>
        <dbReference type="ARBA" id="ARBA00052141"/>
    </source>
</evidence>
<dbReference type="FunFam" id="1.10.287.1080:FF:000003">
    <property type="entry name" value="Nucleoside triphosphate pyrophosphohydrolase"/>
    <property type="match status" value="1"/>
</dbReference>
<dbReference type="InterPro" id="IPR048011">
    <property type="entry name" value="NTP-PPase_MazG-like_C"/>
</dbReference>
<feature type="domain" description="NTP pyrophosphohydrolase MazG-like" evidence="5">
    <location>
        <begin position="175"/>
        <end position="235"/>
    </location>
</feature>
<dbReference type="NCBIfam" id="TIGR00444">
    <property type="entry name" value="mazG"/>
    <property type="match status" value="1"/>
</dbReference>
<evidence type="ECO:0000259" key="5">
    <source>
        <dbReference type="Pfam" id="PF03819"/>
    </source>
</evidence>
<keyword evidence="6" id="KW-0378">Hydrolase</keyword>
<dbReference type="GO" id="GO:0047693">
    <property type="term" value="F:ATP diphosphatase activity"/>
    <property type="evidence" value="ECO:0007669"/>
    <property type="project" value="UniProtKB-EC"/>
</dbReference>
<dbReference type="PANTHER" id="PTHR30522">
    <property type="entry name" value="NUCLEOSIDE TRIPHOSPHATE PYROPHOSPHOHYDROLASE"/>
    <property type="match status" value="1"/>
</dbReference>
<dbReference type="InterPro" id="IPR004518">
    <property type="entry name" value="MazG-like_dom"/>
</dbReference>
<dbReference type="CDD" id="cd11529">
    <property type="entry name" value="NTP-PPase_MazG_Cterm"/>
    <property type="match status" value="1"/>
</dbReference>
<dbReference type="FunFam" id="1.10.287.1080:FF:000001">
    <property type="entry name" value="Nucleoside triphosphate pyrophosphohydrolase"/>
    <property type="match status" value="1"/>
</dbReference>
<gene>
    <name evidence="6" type="ORF">COB13_03505</name>
</gene>
<dbReference type="InterPro" id="IPR048015">
    <property type="entry name" value="NTP-PPase_MazG-like_N"/>
</dbReference>
<name>A0A2A4Z7K8_9PROT</name>
<dbReference type="GO" id="GO:0046061">
    <property type="term" value="P:dATP catabolic process"/>
    <property type="evidence" value="ECO:0007669"/>
    <property type="project" value="TreeGrafter"/>
</dbReference>
<dbReference type="GO" id="GO:0046081">
    <property type="term" value="P:dUTP catabolic process"/>
    <property type="evidence" value="ECO:0007669"/>
    <property type="project" value="TreeGrafter"/>
</dbReference>
<dbReference type="GO" id="GO:0046052">
    <property type="term" value="P:UTP catabolic process"/>
    <property type="evidence" value="ECO:0007669"/>
    <property type="project" value="TreeGrafter"/>
</dbReference>
<reference key="1">
    <citation type="submission" date="2017-08" db="EMBL/GenBank/DDBJ databases">
        <title>A dynamic microbial community with high functional redundancy inhabits the cold, oxic subseafloor aquifer.</title>
        <authorList>
            <person name="Tully B.J."/>
            <person name="Wheat C.G."/>
            <person name="Glazer B.T."/>
            <person name="Huber J.A."/>
        </authorList>
    </citation>
    <scope>NUCLEOTIDE SEQUENCE [LARGE SCALE GENOMIC DNA]</scope>
</reference>